<dbReference type="SUPFAM" id="SSF47473">
    <property type="entry name" value="EF-hand"/>
    <property type="match status" value="1"/>
</dbReference>
<dbReference type="AlphaFoldDB" id="A0A1Q9DLY8"/>
<keyword evidence="2 6" id="KW-0812">Transmembrane</keyword>
<comment type="subcellular location">
    <subcellularLocation>
        <location evidence="1">Membrane</location>
        <topology evidence="1">Multi-pass membrane protein</topology>
    </subcellularLocation>
</comment>
<evidence type="ECO:0000256" key="6">
    <source>
        <dbReference type="SAM" id="Phobius"/>
    </source>
</evidence>
<proteinExistence type="predicted"/>
<feature type="region of interest" description="Disordered" evidence="5">
    <location>
        <begin position="544"/>
        <end position="570"/>
    </location>
</feature>
<dbReference type="InterPro" id="IPR043203">
    <property type="entry name" value="VGCC_Ca_Na"/>
</dbReference>
<evidence type="ECO:0000256" key="1">
    <source>
        <dbReference type="ARBA" id="ARBA00004141"/>
    </source>
</evidence>
<feature type="compositionally biased region" description="Polar residues" evidence="5">
    <location>
        <begin position="558"/>
        <end position="570"/>
    </location>
</feature>
<feature type="transmembrane region" description="Helical" evidence="6">
    <location>
        <begin position="700"/>
        <end position="717"/>
    </location>
</feature>
<dbReference type="SUPFAM" id="SSF56672">
    <property type="entry name" value="DNA/RNA polymerases"/>
    <property type="match status" value="1"/>
</dbReference>
<keyword evidence="3 6" id="KW-1133">Transmembrane helix</keyword>
<dbReference type="PANTHER" id="PTHR10037:SF62">
    <property type="entry name" value="SODIUM CHANNEL PROTEIN 60E"/>
    <property type="match status" value="1"/>
</dbReference>
<dbReference type="OrthoDB" id="416585at2759"/>
<keyword evidence="4 6" id="KW-0472">Membrane</keyword>
<dbReference type="EMBL" id="LSRX01000476">
    <property type="protein sequence ID" value="OLP96191.1"/>
    <property type="molecule type" value="Genomic_DNA"/>
</dbReference>
<dbReference type="SUPFAM" id="SSF81324">
    <property type="entry name" value="Voltage-gated potassium channels"/>
    <property type="match status" value="1"/>
</dbReference>
<accession>A0A1Q9DLY8</accession>
<dbReference type="GO" id="GO:0001518">
    <property type="term" value="C:voltage-gated sodium channel complex"/>
    <property type="evidence" value="ECO:0007669"/>
    <property type="project" value="TreeGrafter"/>
</dbReference>
<sequence>MEKAEVAQLLDEALRRQGQEVMGQLDAWLLRLDSILRSQMLHETTAAVQLRSQEYELASQKTNTELNEEEPLLPSLTWAIHVMDTLSQEELLAEVDARLSLGWVVQAIGQHMQIDLAGSQQVAWIKNDDQKSVEDYLRSHKSEFTDRWVADSADTEGWANHAPPEDYDAYLSLITMREVWADNYQIMALDVPPPPSAEHLPRPKRIKLIGKQNGPRRSPLIASSSWQRDLTEDGDIEAQPGARGAWDMEEQAFIAEAGKRGYNGFFSGTHANWYLAGQKKSFALVMKCSLNWLNSTIVVKGLVRLYTKARFQRPKTQAWIKQILPENVYGGVPGKGIQDAAGQLLKAAHEGCFIASLDLENAFDSTSPKLAICIMKRLGLCERLAALLLDVWEGQDRHLQLLGEKLPGGVLVKDSLPQGDSWSMLAVTAVLLPAIQDIMNRFPSIDQINFADDRTFASQSPAELRQVMAAWASWAHTLGLKENSGKAQIFHATVRGSEHPDAHAYQVDVKEVEAVFRRLANAVLTAGPGPDSLRSLSIRASAKDRESSDCAPGLSAGSMLQSTPSRLTQRSVTGRRISRVSYDEALDQAARVQFERTVSQSAMKHSEQSDMTSGCLQRIQRQAENLSSSSTFDMFFLMVIISNSILLGVQLEIATSSTDDAGSETSFLVLNFVYAVAFTFEIVVRLIAKGLKTYFCGSSWAWGWLDAIVVISAWVELAGEVTTQSGGDGEASSNLRIIRIFRITRLLQTVRSLRMIRFLTALRTIVYSMVGATKSLFWILLLLCLILYIFSILFTDAVVHHAQTNPDSIHLPEMRKYFGSVSTSMNTLYRSVLAGVDWSEPADELYKLGSEWLMLFNFFIALSMLALLNVMTGLFSSSSIRAAERNHDVMMQNRTALREAAARLFEKMDMSGFGTITITEFEAVYEDEDMKTFLESLEISATDAWTLFNSLNLDGNHVLTLDEFTEGCLLLRGNARSVDVFALKQQNKKIREQISGLAKMHTELSQFLLERDTVSTRWPPVPHGRLEVIST</sequence>
<feature type="transmembrane region" description="Helical" evidence="6">
    <location>
        <begin position="667"/>
        <end position="688"/>
    </location>
</feature>
<dbReference type="Pfam" id="PF00520">
    <property type="entry name" value="Ion_trans"/>
    <property type="match status" value="1"/>
</dbReference>
<evidence type="ECO:0000259" key="7">
    <source>
        <dbReference type="Pfam" id="PF00078"/>
    </source>
</evidence>
<gene>
    <name evidence="9" type="primary">Catsper1</name>
    <name evidence="9" type="ORF">AK812_SmicGene21585</name>
</gene>
<dbReference type="Proteomes" id="UP000186817">
    <property type="component" value="Unassembled WGS sequence"/>
</dbReference>
<dbReference type="InterPro" id="IPR005821">
    <property type="entry name" value="Ion_trans_dom"/>
</dbReference>
<dbReference type="GO" id="GO:0005248">
    <property type="term" value="F:voltage-gated sodium channel activity"/>
    <property type="evidence" value="ECO:0007669"/>
    <property type="project" value="TreeGrafter"/>
</dbReference>
<dbReference type="InterPro" id="IPR011992">
    <property type="entry name" value="EF-hand-dom_pair"/>
</dbReference>
<organism evidence="9 10">
    <name type="scientific">Symbiodinium microadriaticum</name>
    <name type="common">Dinoflagellate</name>
    <name type="synonym">Zooxanthella microadriatica</name>
    <dbReference type="NCBI Taxonomy" id="2951"/>
    <lineage>
        <taxon>Eukaryota</taxon>
        <taxon>Sar</taxon>
        <taxon>Alveolata</taxon>
        <taxon>Dinophyceae</taxon>
        <taxon>Suessiales</taxon>
        <taxon>Symbiodiniaceae</taxon>
        <taxon>Symbiodinium</taxon>
    </lineage>
</organism>
<evidence type="ECO:0000259" key="8">
    <source>
        <dbReference type="Pfam" id="PF00520"/>
    </source>
</evidence>
<feature type="domain" description="Reverse transcriptase" evidence="7">
    <location>
        <begin position="320"/>
        <end position="491"/>
    </location>
</feature>
<dbReference type="PANTHER" id="PTHR10037">
    <property type="entry name" value="VOLTAGE-GATED CATION CHANNEL CALCIUM AND SODIUM"/>
    <property type="match status" value="1"/>
</dbReference>
<dbReference type="InterPro" id="IPR027359">
    <property type="entry name" value="Volt_channel_dom_sf"/>
</dbReference>
<evidence type="ECO:0000256" key="3">
    <source>
        <dbReference type="ARBA" id="ARBA00022989"/>
    </source>
</evidence>
<feature type="transmembrane region" description="Helical" evidence="6">
    <location>
        <begin position="776"/>
        <end position="795"/>
    </location>
</feature>
<dbReference type="Gene3D" id="1.20.120.350">
    <property type="entry name" value="Voltage-gated potassium channels. Chain C"/>
    <property type="match status" value="1"/>
</dbReference>
<feature type="transmembrane region" description="Helical" evidence="6">
    <location>
        <begin position="634"/>
        <end position="655"/>
    </location>
</feature>
<dbReference type="Pfam" id="PF00078">
    <property type="entry name" value="RVT_1"/>
    <property type="match status" value="1"/>
</dbReference>
<dbReference type="Gene3D" id="1.10.287.70">
    <property type="match status" value="1"/>
</dbReference>
<feature type="domain" description="Ion transport" evidence="8">
    <location>
        <begin position="630"/>
        <end position="878"/>
    </location>
</feature>
<name>A0A1Q9DLY8_SYMMI</name>
<evidence type="ECO:0000256" key="2">
    <source>
        <dbReference type="ARBA" id="ARBA00022692"/>
    </source>
</evidence>
<protein>
    <submittedName>
        <fullName evidence="9">Cation channel sperm-associated protein 1</fullName>
    </submittedName>
</protein>
<evidence type="ECO:0000313" key="10">
    <source>
        <dbReference type="Proteomes" id="UP000186817"/>
    </source>
</evidence>
<evidence type="ECO:0000256" key="5">
    <source>
        <dbReference type="SAM" id="MobiDB-lite"/>
    </source>
</evidence>
<dbReference type="InterPro" id="IPR000477">
    <property type="entry name" value="RT_dom"/>
</dbReference>
<dbReference type="InterPro" id="IPR043502">
    <property type="entry name" value="DNA/RNA_pol_sf"/>
</dbReference>
<evidence type="ECO:0000313" key="9">
    <source>
        <dbReference type="EMBL" id="OLP96191.1"/>
    </source>
</evidence>
<keyword evidence="10" id="KW-1185">Reference proteome</keyword>
<dbReference type="Gene3D" id="1.10.238.10">
    <property type="entry name" value="EF-hand"/>
    <property type="match status" value="1"/>
</dbReference>
<reference evidence="9 10" key="1">
    <citation type="submission" date="2016-02" db="EMBL/GenBank/DDBJ databases">
        <title>Genome analysis of coral dinoflagellate symbionts highlights evolutionary adaptations to a symbiotic lifestyle.</title>
        <authorList>
            <person name="Aranda M."/>
            <person name="Li Y."/>
            <person name="Liew Y.J."/>
            <person name="Baumgarten S."/>
            <person name="Simakov O."/>
            <person name="Wilson M."/>
            <person name="Piel J."/>
            <person name="Ashoor H."/>
            <person name="Bougouffa S."/>
            <person name="Bajic V.B."/>
            <person name="Ryu T."/>
            <person name="Ravasi T."/>
            <person name="Bayer T."/>
            <person name="Micklem G."/>
            <person name="Kim H."/>
            <person name="Bhak J."/>
            <person name="Lajeunesse T.C."/>
            <person name="Voolstra C.R."/>
        </authorList>
    </citation>
    <scope>NUCLEOTIDE SEQUENCE [LARGE SCALE GENOMIC DNA]</scope>
    <source>
        <strain evidence="9 10">CCMP2467</strain>
    </source>
</reference>
<comment type="caution">
    <text evidence="9">The sequence shown here is derived from an EMBL/GenBank/DDBJ whole genome shotgun (WGS) entry which is preliminary data.</text>
</comment>
<evidence type="ECO:0000256" key="4">
    <source>
        <dbReference type="ARBA" id="ARBA00023136"/>
    </source>
</evidence>
<feature type="transmembrane region" description="Helical" evidence="6">
    <location>
        <begin position="852"/>
        <end position="875"/>
    </location>
</feature>